<keyword evidence="3" id="KW-1185">Reference proteome</keyword>
<proteinExistence type="predicted"/>
<dbReference type="InterPro" id="IPR051888">
    <property type="entry name" value="UPF0148_domain"/>
</dbReference>
<comment type="caution">
    <text evidence="2">The sequence shown here is derived from an EMBL/GenBank/DDBJ whole genome shotgun (WGS) entry which is preliminary data.</text>
</comment>
<feature type="compositionally biased region" description="Polar residues" evidence="1">
    <location>
        <begin position="166"/>
        <end position="190"/>
    </location>
</feature>
<evidence type="ECO:0000256" key="1">
    <source>
        <dbReference type="SAM" id="MobiDB-lite"/>
    </source>
</evidence>
<dbReference type="STRING" id="5627.A0A1C7M5K3"/>
<dbReference type="OMA" id="MLKGWIL"/>
<organism evidence="2 3">
    <name type="scientific">Grifola frondosa</name>
    <name type="common">Maitake</name>
    <name type="synonym">Polyporus frondosus</name>
    <dbReference type="NCBI Taxonomy" id="5627"/>
    <lineage>
        <taxon>Eukaryota</taxon>
        <taxon>Fungi</taxon>
        <taxon>Dikarya</taxon>
        <taxon>Basidiomycota</taxon>
        <taxon>Agaricomycotina</taxon>
        <taxon>Agaricomycetes</taxon>
        <taxon>Polyporales</taxon>
        <taxon>Grifolaceae</taxon>
        <taxon>Grifola</taxon>
    </lineage>
</organism>
<dbReference type="Proteomes" id="UP000092993">
    <property type="component" value="Unassembled WGS sequence"/>
</dbReference>
<reference evidence="2 3" key="1">
    <citation type="submission" date="2016-03" db="EMBL/GenBank/DDBJ databases">
        <title>Whole genome sequencing of Grifola frondosa 9006-11.</title>
        <authorList>
            <person name="Min B."/>
            <person name="Park H."/>
            <person name="Kim J.-G."/>
            <person name="Cho H."/>
            <person name="Oh Y.-L."/>
            <person name="Kong W.-S."/>
            <person name="Choi I.-G."/>
        </authorList>
    </citation>
    <scope>NUCLEOTIDE SEQUENCE [LARGE SCALE GENOMIC DNA]</scope>
    <source>
        <strain evidence="2 3">9006-11</strain>
    </source>
</reference>
<dbReference type="Pfam" id="PF06677">
    <property type="entry name" value="Auto_anti-p27"/>
    <property type="match status" value="2"/>
</dbReference>
<evidence type="ECO:0000313" key="2">
    <source>
        <dbReference type="EMBL" id="OBZ71797.1"/>
    </source>
</evidence>
<gene>
    <name evidence="2" type="ORF">A0H81_08292</name>
</gene>
<evidence type="ECO:0000313" key="3">
    <source>
        <dbReference type="Proteomes" id="UP000092993"/>
    </source>
</evidence>
<accession>A0A1C7M5K3</accession>
<dbReference type="EMBL" id="LUGG01000010">
    <property type="protein sequence ID" value="OBZ71797.1"/>
    <property type="molecule type" value="Genomic_DNA"/>
</dbReference>
<dbReference type="AlphaFoldDB" id="A0A1C7M5K3"/>
<feature type="region of interest" description="Disordered" evidence="1">
    <location>
        <begin position="166"/>
        <end position="213"/>
    </location>
</feature>
<feature type="compositionally biased region" description="Basic and acidic residues" evidence="1">
    <location>
        <begin position="197"/>
        <end position="207"/>
    </location>
</feature>
<sequence length="340" mass="36217">MTSIVDVSGKLGEYMLKGWILTDKICAKCSKVPLMRSPTSPDSYFCANCDSSPSPGSSLQAESAQPNAEVSSALSSPTFALPVDTEEILRRRLQSDTASAEIGRRMLRGWTMLADECPNTDCYGVPLVRPPKAGPEKDPRKECVICGSVYVDGKDALGQDRLVPFNSTTEPESHQLSHVTQSRPAVSSGSRAVLTSKGKEKAIEKPETPPMHSYQTHPYLASEVPMMLPPATSSTSSALGVSAQSLELSLYTLSGRLKYLASAPVVDVSSIGQTADAISKVSQALTQVTPSLAGSDGIYSFTPKVRSRAKRTSEKPVGLASVHFPASDASAIYSRATKRS</sequence>
<dbReference type="OrthoDB" id="28939at2759"/>
<dbReference type="PANTHER" id="PTHR16537:SF1">
    <property type="entry name" value="PROTEIN ZNRD2"/>
    <property type="match status" value="1"/>
</dbReference>
<name>A0A1C7M5K3_GRIFR</name>
<protein>
    <submittedName>
        <fullName evidence="2">Uncharacterized protein</fullName>
    </submittedName>
</protein>
<dbReference type="PANTHER" id="PTHR16537">
    <property type="entry name" value="SJOEGREN SYNDROME/SCLERODERMA AUTOANTIGEN 1"/>
    <property type="match status" value="1"/>
</dbReference>
<dbReference type="InterPro" id="IPR009563">
    <property type="entry name" value="SSSCA1"/>
</dbReference>